<evidence type="ECO:0000313" key="1">
    <source>
        <dbReference type="EMBL" id="KAL0387766.1"/>
    </source>
</evidence>
<comment type="caution">
    <text evidence="1">The sequence shown here is derived from an EMBL/GenBank/DDBJ whole genome shotgun (WGS) entry which is preliminary data.</text>
</comment>
<sequence>MAEPISVAIPIAPKVDLTGLPDKFSGQFFKRWQQRIKIWLTMKGLLTVIQVTRPEPTDTDPKTAEIAQWTERDQIGRGAILSALSNTLFDMVEDRSVAEQIHEIINLEHALADAEMKLPEKFLVMSIVDKFPKSWENFGMTLKHQKGRLSLDDLMIVISIEEEHRNQTHKMPVEHQPRANLIVGKQRVNKINSNSKAINKGKTTKNKKSKANKPCWNCGQAITGKTVTMGNSSTAEVLGIGSVDLKFPQGAFCR</sequence>
<accession>A0AAW2S7S1</accession>
<dbReference type="AlphaFoldDB" id="A0AAW2S7S1"/>
<dbReference type="PANTHER" id="PTHR47592:SF27">
    <property type="entry name" value="OS08G0421700 PROTEIN"/>
    <property type="match status" value="1"/>
</dbReference>
<dbReference type="PANTHER" id="PTHR47592">
    <property type="entry name" value="PBF68 PROTEIN"/>
    <property type="match status" value="1"/>
</dbReference>
<dbReference type="Pfam" id="PF14223">
    <property type="entry name" value="Retrotran_gag_2"/>
    <property type="match status" value="1"/>
</dbReference>
<organism evidence="1">
    <name type="scientific">Sesamum radiatum</name>
    <name type="common">Black benniseed</name>
    <dbReference type="NCBI Taxonomy" id="300843"/>
    <lineage>
        <taxon>Eukaryota</taxon>
        <taxon>Viridiplantae</taxon>
        <taxon>Streptophyta</taxon>
        <taxon>Embryophyta</taxon>
        <taxon>Tracheophyta</taxon>
        <taxon>Spermatophyta</taxon>
        <taxon>Magnoliopsida</taxon>
        <taxon>eudicotyledons</taxon>
        <taxon>Gunneridae</taxon>
        <taxon>Pentapetalae</taxon>
        <taxon>asterids</taxon>
        <taxon>lamiids</taxon>
        <taxon>Lamiales</taxon>
        <taxon>Pedaliaceae</taxon>
        <taxon>Sesamum</taxon>
    </lineage>
</organism>
<reference evidence="1" key="2">
    <citation type="journal article" date="2024" name="Plant">
        <title>Genomic evolution and insights into agronomic trait innovations of Sesamum species.</title>
        <authorList>
            <person name="Miao H."/>
            <person name="Wang L."/>
            <person name="Qu L."/>
            <person name="Liu H."/>
            <person name="Sun Y."/>
            <person name="Le M."/>
            <person name="Wang Q."/>
            <person name="Wei S."/>
            <person name="Zheng Y."/>
            <person name="Lin W."/>
            <person name="Duan Y."/>
            <person name="Cao H."/>
            <person name="Xiong S."/>
            <person name="Wang X."/>
            <person name="Wei L."/>
            <person name="Li C."/>
            <person name="Ma Q."/>
            <person name="Ju M."/>
            <person name="Zhao R."/>
            <person name="Li G."/>
            <person name="Mu C."/>
            <person name="Tian Q."/>
            <person name="Mei H."/>
            <person name="Zhang T."/>
            <person name="Gao T."/>
            <person name="Zhang H."/>
        </authorList>
    </citation>
    <scope>NUCLEOTIDE SEQUENCE</scope>
    <source>
        <strain evidence="1">G02</strain>
    </source>
</reference>
<name>A0AAW2S7S1_SESRA</name>
<gene>
    <name evidence="1" type="ORF">Sradi_2658400</name>
</gene>
<reference evidence="1" key="1">
    <citation type="submission" date="2020-06" db="EMBL/GenBank/DDBJ databases">
        <authorList>
            <person name="Li T."/>
            <person name="Hu X."/>
            <person name="Zhang T."/>
            <person name="Song X."/>
            <person name="Zhang H."/>
            <person name="Dai N."/>
            <person name="Sheng W."/>
            <person name="Hou X."/>
            <person name="Wei L."/>
        </authorList>
    </citation>
    <scope>NUCLEOTIDE SEQUENCE</scope>
    <source>
        <strain evidence="1">G02</strain>
        <tissue evidence="1">Leaf</tissue>
    </source>
</reference>
<protein>
    <recommendedName>
        <fullName evidence="2">Gag-pol polyprotein</fullName>
    </recommendedName>
</protein>
<dbReference type="EMBL" id="JACGWJ010000011">
    <property type="protein sequence ID" value="KAL0387766.1"/>
    <property type="molecule type" value="Genomic_DNA"/>
</dbReference>
<evidence type="ECO:0008006" key="2">
    <source>
        <dbReference type="Google" id="ProtNLM"/>
    </source>
</evidence>
<proteinExistence type="predicted"/>